<organism evidence="1 2">
    <name type="scientific">Willisornis vidua</name>
    <name type="common">Xingu scale-backed antbird</name>
    <dbReference type="NCBI Taxonomy" id="1566151"/>
    <lineage>
        <taxon>Eukaryota</taxon>
        <taxon>Metazoa</taxon>
        <taxon>Chordata</taxon>
        <taxon>Craniata</taxon>
        <taxon>Vertebrata</taxon>
        <taxon>Euteleostomi</taxon>
        <taxon>Archelosauria</taxon>
        <taxon>Archosauria</taxon>
        <taxon>Dinosauria</taxon>
        <taxon>Saurischia</taxon>
        <taxon>Theropoda</taxon>
        <taxon>Coelurosauria</taxon>
        <taxon>Aves</taxon>
        <taxon>Neognathae</taxon>
        <taxon>Neoaves</taxon>
        <taxon>Telluraves</taxon>
        <taxon>Australaves</taxon>
        <taxon>Passeriformes</taxon>
        <taxon>Thamnophilidae</taxon>
        <taxon>Willisornis</taxon>
    </lineage>
</organism>
<proteinExistence type="predicted"/>
<reference evidence="1" key="1">
    <citation type="submission" date="2019-10" db="EMBL/GenBank/DDBJ databases">
        <authorList>
            <person name="Soares A.E.R."/>
            <person name="Aleixo A."/>
            <person name="Schneider P."/>
            <person name="Miyaki C.Y."/>
            <person name="Schneider M.P."/>
            <person name="Mello C."/>
            <person name="Vasconcelos A.T.R."/>
        </authorList>
    </citation>
    <scope>NUCLEOTIDE SEQUENCE</scope>
    <source>
        <tissue evidence="1">Muscle</tissue>
    </source>
</reference>
<name>A0ABQ9CM23_9PASS</name>
<evidence type="ECO:0000313" key="2">
    <source>
        <dbReference type="Proteomes" id="UP001145742"/>
    </source>
</evidence>
<keyword evidence="2" id="KW-1185">Reference proteome</keyword>
<protein>
    <submittedName>
        <fullName evidence="1">Uncharacterized protein</fullName>
    </submittedName>
</protein>
<sequence length="99" mass="11008">MRLQHRKPIMSWAAPKAVWVAAQGRWFCLSALLDETPQEYCIQLWSPAQERLGPLAAGPKESHDDNQKAGISLLWTKADRVVVVQPGEEKALGDLIAAF</sequence>
<accession>A0ABQ9CM23</accession>
<gene>
    <name evidence="1" type="ORF">WISP_145135</name>
</gene>
<dbReference type="EMBL" id="WHWB01034767">
    <property type="protein sequence ID" value="KAJ7404530.1"/>
    <property type="molecule type" value="Genomic_DNA"/>
</dbReference>
<dbReference type="Proteomes" id="UP001145742">
    <property type="component" value="Unassembled WGS sequence"/>
</dbReference>
<comment type="caution">
    <text evidence="1">The sequence shown here is derived from an EMBL/GenBank/DDBJ whole genome shotgun (WGS) entry which is preliminary data.</text>
</comment>
<evidence type="ECO:0000313" key="1">
    <source>
        <dbReference type="EMBL" id="KAJ7404530.1"/>
    </source>
</evidence>